<dbReference type="PANTHER" id="PTHR34701:SF1">
    <property type="entry name" value="TRANSCRIPTIONAL REGULATOR MRAZ"/>
    <property type="match status" value="1"/>
</dbReference>
<dbReference type="GO" id="GO:2000143">
    <property type="term" value="P:negative regulation of DNA-templated transcription initiation"/>
    <property type="evidence" value="ECO:0007669"/>
    <property type="project" value="TreeGrafter"/>
</dbReference>
<dbReference type="RefSeq" id="WP_200556373.1">
    <property type="nucleotide sequence ID" value="NZ_JAEPES010000003.1"/>
</dbReference>
<dbReference type="CDD" id="cd16320">
    <property type="entry name" value="MraZ_N"/>
    <property type="match status" value="1"/>
</dbReference>
<dbReference type="InterPro" id="IPR037914">
    <property type="entry name" value="SpoVT-AbrB_sf"/>
</dbReference>
<dbReference type="Proteomes" id="UP000636458">
    <property type="component" value="Unassembled WGS sequence"/>
</dbReference>
<feature type="domain" description="SpoVT-AbrB" evidence="8">
    <location>
        <begin position="76"/>
        <end position="119"/>
    </location>
</feature>
<name>A0A934W2B7_9MICO</name>
<dbReference type="HAMAP" id="MF_01008">
    <property type="entry name" value="MraZ"/>
    <property type="match status" value="1"/>
</dbReference>
<keyword evidence="5 7" id="KW-0238">DNA-binding</keyword>
<keyword evidence="4 7" id="KW-0805">Transcription regulation</keyword>
<evidence type="ECO:0000313" key="10">
    <source>
        <dbReference type="Proteomes" id="UP000636458"/>
    </source>
</evidence>
<dbReference type="NCBIfam" id="TIGR00242">
    <property type="entry name" value="division/cell wall cluster transcriptional repressor MraZ"/>
    <property type="match status" value="1"/>
</dbReference>
<dbReference type="PROSITE" id="PS51740">
    <property type="entry name" value="SPOVT_ABRB"/>
    <property type="match status" value="2"/>
</dbReference>
<evidence type="ECO:0000256" key="1">
    <source>
        <dbReference type="ARBA" id="ARBA00013860"/>
    </source>
</evidence>
<evidence type="ECO:0000256" key="2">
    <source>
        <dbReference type="ARBA" id="ARBA00022490"/>
    </source>
</evidence>
<dbReference type="Gene3D" id="3.40.1550.20">
    <property type="entry name" value="Transcriptional regulator MraZ domain"/>
    <property type="match status" value="1"/>
</dbReference>
<evidence type="ECO:0000259" key="8">
    <source>
        <dbReference type="PROSITE" id="PS51740"/>
    </source>
</evidence>
<dbReference type="InterPro" id="IPR035644">
    <property type="entry name" value="MraZ_C"/>
</dbReference>
<dbReference type="CDD" id="cd16321">
    <property type="entry name" value="MraZ_C"/>
    <property type="match status" value="1"/>
</dbReference>
<dbReference type="InterPro" id="IPR035642">
    <property type="entry name" value="MraZ_N"/>
</dbReference>
<evidence type="ECO:0000256" key="3">
    <source>
        <dbReference type="ARBA" id="ARBA00022737"/>
    </source>
</evidence>
<dbReference type="Pfam" id="PF02381">
    <property type="entry name" value="MraZ"/>
    <property type="match status" value="2"/>
</dbReference>
<reference evidence="9" key="1">
    <citation type="submission" date="2021-01" db="EMBL/GenBank/DDBJ databases">
        <title>Lacisediminihabitans sp. nov. strain G11-30, isolated from Antarctic Soil.</title>
        <authorList>
            <person name="Li J."/>
        </authorList>
    </citation>
    <scope>NUCLEOTIDE SEQUENCE</scope>
    <source>
        <strain evidence="9">G11-30</strain>
    </source>
</reference>
<evidence type="ECO:0000256" key="6">
    <source>
        <dbReference type="ARBA" id="ARBA00023163"/>
    </source>
</evidence>
<proteinExistence type="inferred from homology"/>
<comment type="subcellular location">
    <subcellularLocation>
        <location evidence="7">Cytoplasm</location>
        <location evidence="7">Nucleoid</location>
    </subcellularLocation>
</comment>
<keyword evidence="10" id="KW-1185">Reference proteome</keyword>
<evidence type="ECO:0000256" key="4">
    <source>
        <dbReference type="ARBA" id="ARBA00023015"/>
    </source>
</evidence>
<comment type="subunit">
    <text evidence="7">Forms oligomers.</text>
</comment>
<keyword evidence="2 7" id="KW-0963">Cytoplasm</keyword>
<dbReference type="EMBL" id="JAEPES010000003">
    <property type="protein sequence ID" value="MBK4347748.1"/>
    <property type="molecule type" value="Genomic_DNA"/>
</dbReference>
<dbReference type="GO" id="GO:0005737">
    <property type="term" value="C:cytoplasm"/>
    <property type="evidence" value="ECO:0007669"/>
    <property type="project" value="UniProtKB-UniRule"/>
</dbReference>
<gene>
    <name evidence="7 9" type="primary">mraZ</name>
    <name evidence="9" type="ORF">IV501_08895</name>
</gene>
<feature type="domain" description="SpoVT-AbrB" evidence="8">
    <location>
        <begin position="5"/>
        <end position="47"/>
    </location>
</feature>
<keyword evidence="3" id="KW-0677">Repeat</keyword>
<sequence length="143" mass="16160">MFLGTYAPKLDDKGRVILPAKFWGELESGLVMTRGQERCLYVFSTREFEELHDRIRQAPVTSKQARDYLRLFLSGANAEVPDSQHRVTIPAALRAYAGLGRELTVIGAGNRAEIWDTEAWNTYYAEQESAFAETTEEVIPGLF</sequence>
<dbReference type="InterPro" id="IPR003444">
    <property type="entry name" value="MraZ"/>
</dbReference>
<evidence type="ECO:0000313" key="9">
    <source>
        <dbReference type="EMBL" id="MBK4347748.1"/>
    </source>
</evidence>
<protein>
    <recommendedName>
        <fullName evidence="1 7">Transcriptional regulator MraZ</fullName>
    </recommendedName>
</protein>
<dbReference type="AlphaFoldDB" id="A0A934W2B7"/>
<evidence type="ECO:0000256" key="5">
    <source>
        <dbReference type="ARBA" id="ARBA00023125"/>
    </source>
</evidence>
<evidence type="ECO:0000256" key="7">
    <source>
        <dbReference type="HAMAP-Rule" id="MF_01008"/>
    </source>
</evidence>
<dbReference type="SUPFAM" id="SSF89447">
    <property type="entry name" value="AbrB/MazE/MraZ-like"/>
    <property type="match status" value="1"/>
</dbReference>
<dbReference type="InterPro" id="IPR038619">
    <property type="entry name" value="MraZ_sf"/>
</dbReference>
<accession>A0A934W2B7</accession>
<comment type="similarity">
    <text evidence="7">Belongs to the MraZ family.</text>
</comment>
<dbReference type="GO" id="GO:0000976">
    <property type="term" value="F:transcription cis-regulatory region binding"/>
    <property type="evidence" value="ECO:0007669"/>
    <property type="project" value="TreeGrafter"/>
</dbReference>
<dbReference type="InterPro" id="IPR020603">
    <property type="entry name" value="MraZ_dom"/>
</dbReference>
<dbReference type="PANTHER" id="PTHR34701">
    <property type="entry name" value="TRANSCRIPTIONAL REGULATOR MRAZ"/>
    <property type="match status" value="1"/>
</dbReference>
<dbReference type="InterPro" id="IPR007159">
    <property type="entry name" value="SpoVT-AbrB_dom"/>
</dbReference>
<comment type="caution">
    <text evidence="9">The sequence shown here is derived from an EMBL/GenBank/DDBJ whole genome shotgun (WGS) entry which is preliminary data.</text>
</comment>
<keyword evidence="6 7" id="KW-0804">Transcription</keyword>
<organism evidence="9 10">
    <name type="scientific">Lacisediminihabitans changchengi</name>
    <dbReference type="NCBI Taxonomy" id="2787634"/>
    <lineage>
        <taxon>Bacteria</taxon>
        <taxon>Bacillati</taxon>
        <taxon>Actinomycetota</taxon>
        <taxon>Actinomycetes</taxon>
        <taxon>Micrococcales</taxon>
        <taxon>Microbacteriaceae</taxon>
        <taxon>Lacisediminihabitans</taxon>
    </lineage>
</organism>
<dbReference type="GO" id="GO:0009295">
    <property type="term" value="C:nucleoid"/>
    <property type="evidence" value="ECO:0007669"/>
    <property type="project" value="UniProtKB-SubCell"/>
</dbReference>
<dbReference type="GO" id="GO:0003700">
    <property type="term" value="F:DNA-binding transcription factor activity"/>
    <property type="evidence" value="ECO:0007669"/>
    <property type="project" value="UniProtKB-UniRule"/>
</dbReference>